<evidence type="ECO:0000259" key="6">
    <source>
        <dbReference type="Pfam" id="PF00561"/>
    </source>
</evidence>
<dbReference type="EMBL" id="KB445587">
    <property type="protein sequence ID" value="EMD85858.1"/>
    <property type="molecule type" value="Genomic_DNA"/>
</dbReference>
<dbReference type="OMA" id="MREHPGH"/>
<dbReference type="PANTHER" id="PTHR43194:SF2">
    <property type="entry name" value="PEROXISOMAL MEMBRANE PROTEIN LPX1"/>
    <property type="match status" value="1"/>
</dbReference>
<protein>
    <recommendedName>
        <fullName evidence="6">AB hydrolase-1 domain-containing protein</fullName>
    </recommendedName>
</protein>
<dbReference type="Proteomes" id="UP000016936">
    <property type="component" value="Unassembled WGS sequence"/>
</dbReference>
<dbReference type="AlphaFoldDB" id="M2UD11"/>
<reference evidence="8" key="2">
    <citation type="journal article" date="2013" name="PLoS Genet.">
        <title>Comparative genome structure, secondary metabolite, and effector coding capacity across Cochliobolus pathogens.</title>
        <authorList>
            <person name="Condon B.J."/>
            <person name="Leng Y."/>
            <person name="Wu D."/>
            <person name="Bushley K.E."/>
            <person name="Ohm R.A."/>
            <person name="Otillar R."/>
            <person name="Martin J."/>
            <person name="Schackwitz W."/>
            <person name="Grimwood J."/>
            <person name="MohdZainudin N."/>
            <person name="Xue C."/>
            <person name="Wang R."/>
            <person name="Manning V.A."/>
            <person name="Dhillon B."/>
            <person name="Tu Z.J."/>
            <person name="Steffenson B.J."/>
            <person name="Salamov A."/>
            <person name="Sun H."/>
            <person name="Lowry S."/>
            <person name="LaButti K."/>
            <person name="Han J."/>
            <person name="Copeland A."/>
            <person name="Lindquist E."/>
            <person name="Barry K."/>
            <person name="Schmutz J."/>
            <person name="Baker S.E."/>
            <person name="Ciuffetti L.M."/>
            <person name="Grigoriev I.V."/>
            <person name="Zhong S."/>
            <person name="Turgeon B.G."/>
        </authorList>
    </citation>
    <scope>NUCLEOTIDE SEQUENCE [LARGE SCALE GENOMIC DNA]</scope>
    <source>
        <strain evidence="8">C5 / ATCC 48332 / race O</strain>
    </source>
</reference>
<evidence type="ECO:0000256" key="5">
    <source>
        <dbReference type="SAM" id="MobiDB-lite"/>
    </source>
</evidence>
<dbReference type="InterPro" id="IPR050228">
    <property type="entry name" value="Carboxylesterase_BioH"/>
</dbReference>
<dbReference type="Pfam" id="PF00561">
    <property type="entry name" value="Abhydrolase_1"/>
    <property type="match status" value="1"/>
</dbReference>
<evidence type="ECO:0000256" key="3">
    <source>
        <dbReference type="ARBA" id="ARBA00023026"/>
    </source>
</evidence>
<keyword evidence="4" id="KW-0576">Peroxisome</keyword>
<dbReference type="SUPFAM" id="SSF53474">
    <property type="entry name" value="alpha/beta-Hydrolases"/>
    <property type="match status" value="1"/>
</dbReference>
<evidence type="ECO:0000256" key="1">
    <source>
        <dbReference type="ARBA" id="ARBA00004275"/>
    </source>
</evidence>
<evidence type="ECO:0000256" key="2">
    <source>
        <dbReference type="ARBA" id="ARBA00005668"/>
    </source>
</evidence>
<dbReference type="HOGENOM" id="CLU_047586_0_0_1"/>
<dbReference type="Gene3D" id="3.40.50.1820">
    <property type="entry name" value="alpha/beta hydrolase"/>
    <property type="match status" value="1"/>
</dbReference>
<keyword evidence="8" id="KW-1185">Reference proteome</keyword>
<dbReference type="InterPro" id="IPR000073">
    <property type="entry name" value="AB_hydrolase_1"/>
</dbReference>
<dbReference type="STRING" id="701091.M2UD11"/>
<comment type="subcellular location">
    <subcellularLocation>
        <location evidence="1">Peroxisome</location>
    </subcellularLocation>
</comment>
<gene>
    <name evidence="7" type="ORF">COCHEDRAFT_1207806</name>
</gene>
<dbReference type="eggNOG" id="ENOG502SJT5">
    <property type="taxonomic scope" value="Eukaryota"/>
</dbReference>
<reference evidence="7 8" key="1">
    <citation type="journal article" date="2012" name="PLoS Pathog.">
        <title>Diverse lifestyles and strategies of plant pathogenesis encoded in the genomes of eighteen Dothideomycetes fungi.</title>
        <authorList>
            <person name="Ohm R.A."/>
            <person name="Feau N."/>
            <person name="Henrissat B."/>
            <person name="Schoch C.L."/>
            <person name="Horwitz B.A."/>
            <person name="Barry K.W."/>
            <person name="Condon B.J."/>
            <person name="Copeland A.C."/>
            <person name="Dhillon B."/>
            <person name="Glaser F."/>
            <person name="Hesse C.N."/>
            <person name="Kosti I."/>
            <person name="LaButti K."/>
            <person name="Lindquist E.A."/>
            <person name="Lucas S."/>
            <person name="Salamov A.A."/>
            <person name="Bradshaw R.E."/>
            <person name="Ciuffetti L."/>
            <person name="Hamelin R.C."/>
            <person name="Kema G.H.J."/>
            <person name="Lawrence C."/>
            <person name="Scott J.A."/>
            <person name="Spatafora J.W."/>
            <person name="Turgeon B.G."/>
            <person name="de Wit P.J.G.M."/>
            <person name="Zhong S."/>
            <person name="Goodwin S.B."/>
            <person name="Grigoriev I.V."/>
        </authorList>
    </citation>
    <scope>NUCLEOTIDE SEQUENCE [LARGE SCALE GENOMIC DNA]</scope>
    <source>
        <strain evidence="8">C5 / ATCC 48332 / race O</strain>
    </source>
</reference>
<name>M2UD11_COCH5</name>
<evidence type="ECO:0000313" key="7">
    <source>
        <dbReference type="EMBL" id="EMD85858.1"/>
    </source>
</evidence>
<proteinExistence type="inferred from homology"/>
<dbReference type="PANTHER" id="PTHR43194">
    <property type="entry name" value="HYDROLASE ALPHA/BETA FOLD FAMILY"/>
    <property type="match status" value="1"/>
</dbReference>
<accession>M2UD11</accession>
<comment type="similarity">
    <text evidence="2">Belongs to the AB hydrolase superfamily. AKT2 hydrolase family.</text>
</comment>
<dbReference type="InterPro" id="IPR029058">
    <property type="entry name" value="AB_hydrolase_fold"/>
</dbReference>
<dbReference type="GO" id="GO:0005777">
    <property type="term" value="C:peroxisome"/>
    <property type="evidence" value="ECO:0007669"/>
    <property type="project" value="UniProtKB-SubCell"/>
</dbReference>
<organism evidence="7 8">
    <name type="scientific">Cochliobolus heterostrophus (strain C5 / ATCC 48332 / race O)</name>
    <name type="common">Southern corn leaf blight fungus</name>
    <name type="synonym">Bipolaris maydis</name>
    <dbReference type="NCBI Taxonomy" id="701091"/>
    <lineage>
        <taxon>Eukaryota</taxon>
        <taxon>Fungi</taxon>
        <taxon>Dikarya</taxon>
        <taxon>Ascomycota</taxon>
        <taxon>Pezizomycotina</taxon>
        <taxon>Dothideomycetes</taxon>
        <taxon>Pleosporomycetidae</taxon>
        <taxon>Pleosporales</taxon>
        <taxon>Pleosporineae</taxon>
        <taxon>Pleosporaceae</taxon>
        <taxon>Bipolaris</taxon>
    </lineage>
</organism>
<dbReference type="OrthoDB" id="408373at2759"/>
<evidence type="ECO:0000313" key="8">
    <source>
        <dbReference type="Proteomes" id="UP000016936"/>
    </source>
</evidence>
<keyword evidence="3" id="KW-0843">Virulence</keyword>
<evidence type="ECO:0000256" key="4">
    <source>
        <dbReference type="ARBA" id="ARBA00023140"/>
    </source>
</evidence>
<sequence>MSSTIPHPVLPRPGVESPLSKSPVSAPPEESFTSTFGTLLPPARYLTTNNGKAAYYSIPPSSFLGPGTKPPERVLFIHGVQTPALGMLPLARKLHAYISSAHFVLIDLWGHGLSDTPVASHEAGLFHGLIDTLLDHLEWPSAHLVGFSFGASLTVGYVASRASRVQSYVLVAPAGLVKSSSFTPAEQEHFQHDCDEDAARQWVTAWLEGGELIVPSDWKERFGRGEVVAEAVREWQTRNHPGHAASVVAIVRDGGVIDNHERFQEAVATGVPSTVVLGEKDDLCTEQELRDFGFDNVFVVPDAGHGVVRDRVPEVAGFINEFWRMK</sequence>
<feature type="region of interest" description="Disordered" evidence="5">
    <location>
        <begin position="1"/>
        <end position="33"/>
    </location>
</feature>
<feature type="domain" description="AB hydrolase-1" evidence="6">
    <location>
        <begin position="89"/>
        <end position="305"/>
    </location>
</feature>